<dbReference type="InterPro" id="IPR036396">
    <property type="entry name" value="Cyt_P450_sf"/>
</dbReference>
<dbReference type="Pfam" id="PF00067">
    <property type="entry name" value="p450"/>
    <property type="match status" value="1"/>
</dbReference>
<proteinExistence type="inferred from homology"/>
<gene>
    <name evidence="3" type="ORF">GCM10010521_23350</name>
</gene>
<dbReference type="Gene3D" id="1.10.630.10">
    <property type="entry name" value="Cytochrome P450"/>
    <property type="match status" value="1"/>
</dbReference>
<keyword evidence="2" id="KW-0479">Metal-binding</keyword>
<evidence type="ECO:0000313" key="3">
    <source>
        <dbReference type="EMBL" id="GAA3136511.1"/>
    </source>
</evidence>
<keyword evidence="2" id="KW-0560">Oxidoreductase</keyword>
<dbReference type="InterPro" id="IPR002397">
    <property type="entry name" value="Cyt_P450_B"/>
</dbReference>
<evidence type="ECO:0000256" key="1">
    <source>
        <dbReference type="ARBA" id="ARBA00010617"/>
    </source>
</evidence>
<dbReference type="PROSITE" id="PS00086">
    <property type="entry name" value="CYTOCHROME_P450"/>
    <property type="match status" value="1"/>
</dbReference>
<dbReference type="Proteomes" id="UP001500893">
    <property type="component" value="Unassembled WGS sequence"/>
</dbReference>
<dbReference type="InterPro" id="IPR017972">
    <property type="entry name" value="Cyt_P450_CS"/>
</dbReference>
<dbReference type="PRINTS" id="PR00359">
    <property type="entry name" value="BP450"/>
</dbReference>
<reference evidence="4" key="1">
    <citation type="journal article" date="2019" name="Int. J. Syst. Evol. Microbiol.">
        <title>The Global Catalogue of Microorganisms (GCM) 10K type strain sequencing project: providing services to taxonomists for standard genome sequencing and annotation.</title>
        <authorList>
            <consortium name="The Broad Institute Genomics Platform"/>
            <consortium name="The Broad Institute Genome Sequencing Center for Infectious Disease"/>
            <person name="Wu L."/>
            <person name="Ma J."/>
        </authorList>
    </citation>
    <scope>NUCLEOTIDE SEQUENCE [LARGE SCALE GENOMIC DNA]</scope>
    <source>
        <strain evidence="4">JCM 11574</strain>
    </source>
</reference>
<keyword evidence="4" id="KW-1185">Reference proteome</keyword>
<dbReference type="CDD" id="cd11031">
    <property type="entry name" value="Cyp158A-like"/>
    <property type="match status" value="1"/>
</dbReference>
<evidence type="ECO:0000313" key="4">
    <source>
        <dbReference type="Proteomes" id="UP001500893"/>
    </source>
</evidence>
<dbReference type="PANTHER" id="PTHR46696:SF1">
    <property type="entry name" value="CYTOCHROME P450 YJIB-RELATED"/>
    <property type="match status" value="1"/>
</dbReference>
<dbReference type="SUPFAM" id="SSF48264">
    <property type="entry name" value="Cytochrome P450"/>
    <property type="match status" value="1"/>
</dbReference>
<accession>A0ABP6N747</accession>
<comment type="similarity">
    <text evidence="1 2">Belongs to the cytochrome P450 family.</text>
</comment>
<keyword evidence="2" id="KW-0408">Iron</keyword>
<sequence length="459" mass="50020">MLREGPKYRIVNEVTGVWATSSGVPSPRRHRLPRLLRTEPAHAGRRTDAAHKGGCMSFHDPAVPVCPFDFADALEFDPSLAALAEDGPVSRIRLPYGEAEAWLVTSFAGVRQVTCDPKFSRAAIVGRDYPRMTPEPIVSPESINVTDPPHATRLRHVAAQAFTRDRVAGMRPAVDRVVAGLLTEMAEAGPPADLVTHLSVPLPHLTICELLAVPETDRDHLRTLTMRLLATSPDARQDAADAKADLRAYFAKLVPDRRGTPGEDLLSTMATAPVPEGEEPLSDDELAVLAVTLILSGNDTATCQISNIAYLLLTRPEECAALARDLGRLPGALEELLRFIPFRKGVGIPRIALEDAEIEGTAIRAGDYVHVSYLAANRDPDVFPDPHTLDLRRPVHPHMTFGWGGHHCLAAPLARAELDSAVTGLLTRFPGLRLAVGPEDVEWDTGTIRRFPVRLPVIW</sequence>
<dbReference type="PANTHER" id="PTHR46696">
    <property type="entry name" value="P450, PUTATIVE (EUROFUNG)-RELATED"/>
    <property type="match status" value="1"/>
</dbReference>
<protein>
    <submittedName>
        <fullName evidence="3">Cytochrome P450</fullName>
    </submittedName>
</protein>
<dbReference type="EMBL" id="BAAAVM010000027">
    <property type="protein sequence ID" value="GAA3136511.1"/>
    <property type="molecule type" value="Genomic_DNA"/>
</dbReference>
<comment type="caution">
    <text evidence="3">The sequence shown here is derived from an EMBL/GenBank/DDBJ whole genome shotgun (WGS) entry which is preliminary data.</text>
</comment>
<name>A0ABP6N747_9ACTN</name>
<evidence type="ECO:0000256" key="2">
    <source>
        <dbReference type="RuleBase" id="RU000461"/>
    </source>
</evidence>
<keyword evidence="2" id="KW-0503">Monooxygenase</keyword>
<dbReference type="InterPro" id="IPR001128">
    <property type="entry name" value="Cyt_P450"/>
</dbReference>
<keyword evidence="2" id="KW-0349">Heme</keyword>
<organism evidence="3 4">
    <name type="scientific">Streptomyces rameus</name>
    <dbReference type="NCBI Taxonomy" id="68261"/>
    <lineage>
        <taxon>Bacteria</taxon>
        <taxon>Bacillati</taxon>
        <taxon>Actinomycetota</taxon>
        <taxon>Actinomycetes</taxon>
        <taxon>Kitasatosporales</taxon>
        <taxon>Streptomycetaceae</taxon>
        <taxon>Streptomyces</taxon>
    </lineage>
</organism>